<evidence type="ECO:0000313" key="3">
    <source>
        <dbReference type="EMBL" id="KAJ9610208.1"/>
    </source>
</evidence>
<feature type="region of interest" description="Disordered" evidence="1">
    <location>
        <begin position="1"/>
        <end position="46"/>
    </location>
</feature>
<dbReference type="CDD" id="cd18186">
    <property type="entry name" value="BTB_POZ_ZBTB_KLHL-like"/>
    <property type="match status" value="1"/>
</dbReference>
<sequence length="461" mass="50818">MADSGSNPPANNPPGMDPISSPELGASSSQKRKADEMDSPEEQPTIKLIEVDPDGDLIIRVGAEYTAYLMSTQPIDIKVNRHVMSLGSPVFAKMLSSGFTEGEAGIINLAEDSPTAFLEYCNILHHKTISLDHLSGKAVWELALIADMRQSQHVLKWWILGKTDQAYAHIRKELKQVRMVGGHTTLVESKGTWFTIASLIEIAAVFSHAELFWDSTRYLFAIAKKGDDPTSHRKEPCLPATANPDGEDVHEIIIKAAQEYCNLLLRETFEVARIGFSFDLLTCQLKKHGLVQLILSDLIRPPDCIEDWRECTWRTLELVDRAAKTLSKGPLNSTFKQILESECEMMGQIGAMCEFCKRNLHAEFTNLEKRISSPQGSTPSSINKIIKIVAMTRHPAGEVWGSKGGICGGSAPGGQRSRILMLELEQVSDKKRAALQDLSLYGGMLVGAGALPTTFTLPFEQ</sequence>
<dbReference type="Proteomes" id="UP001172673">
    <property type="component" value="Unassembled WGS sequence"/>
</dbReference>
<evidence type="ECO:0000256" key="1">
    <source>
        <dbReference type="SAM" id="MobiDB-lite"/>
    </source>
</evidence>
<gene>
    <name evidence="3" type="ORF">H2200_004985</name>
</gene>
<dbReference type="Gene3D" id="3.30.710.10">
    <property type="entry name" value="Potassium Channel Kv1.1, Chain A"/>
    <property type="match status" value="1"/>
</dbReference>
<dbReference type="PROSITE" id="PS50097">
    <property type="entry name" value="BTB"/>
    <property type="match status" value="1"/>
</dbReference>
<dbReference type="InterPro" id="IPR011333">
    <property type="entry name" value="SKP1/BTB/POZ_sf"/>
</dbReference>
<dbReference type="SUPFAM" id="SSF54695">
    <property type="entry name" value="POZ domain"/>
    <property type="match status" value="1"/>
</dbReference>
<reference evidence="3" key="1">
    <citation type="submission" date="2022-10" db="EMBL/GenBank/DDBJ databases">
        <title>Culturing micro-colonial fungi from biological soil crusts in the Mojave desert and describing Neophaeococcomyces mojavensis, and introducing the new genera and species Taxawa tesnikishii.</title>
        <authorList>
            <person name="Kurbessoian T."/>
            <person name="Stajich J.E."/>
        </authorList>
    </citation>
    <scope>NUCLEOTIDE SEQUENCE</scope>
    <source>
        <strain evidence="3">TK_41</strain>
    </source>
</reference>
<comment type="caution">
    <text evidence="3">The sequence shown here is derived from an EMBL/GenBank/DDBJ whole genome shotgun (WGS) entry which is preliminary data.</text>
</comment>
<feature type="domain" description="BTB" evidence="2">
    <location>
        <begin position="55"/>
        <end position="133"/>
    </location>
</feature>
<dbReference type="InterPro" id="IPR000210">
    <property type="entry name" value="BTB/POZ_dom"/>
</dbReference>
<name>A0AA38XB38_9EURO</name>
<evidence type="ECO:0000313" key="4">
    <source>
        <dbReference type="Proteomes" id="UP001172673"/>
    </source>
</evidence>
<keyword evidence="4" id="KW-1185">Reference proteome</keyword>
<dbReference type="AlphaFoldDB" id="A0AA38XB38"/>
<organism evidence="3 4">
    <name type="scientific">Cladophialophora chaetospira</name>
    <dbReference type="NCBI Taxonomy" id="386627"/>
    <lineage>
        <taxon>Eukaryota</taxon>
        <taxon>Fungi</taxon>
        <taxon>Dikarya</taxon>
        <taxon>Ascomycota</taxon>
        <taxon>Pezizomycotina</taxon>
        <taxon>Eurotiomycetes</taxon>
        <taxon>Chaetothyriomycetidae</taxon>
        <taxon>Chaetothyriales</taxon>
        <taxon>Herpotrichiellaceae</taxon>
        <taxon>Cladophialophora</taxon>
    </lineage>
</organism>
<accession>A0AA38XB38</accession>
<evidence type="ECO:0000259" key="2">
    <source>
        <dbReference type="PROSITE" id="PS50097"/>
    </source>
</evidence>
<protein>
    <recommendedName>
        <fullName evidence="2">BTB domain-containing protein</fullName>
    </recommendedName>
</protein>
<proteinExistence type="predicted"/>
<dbReference type="EMBL" id="JAPDRK010000007">
    <property type="protein sequence ID" value="KAJ9610208.1"/>
    <property type="molecule type" value="Genomic_DNA"/>
</dbReference>